<comment type="caution">
    <text evidence="1">The sequence shown here is derived from an EMBL/GenBank/DDBJ whole genome shotgun (WGS) entry which is preliminary data.</text>
</comment>
<keyword evidence="2" id="KW-1185">Reference proteome</keyword>
<dbReference type="VEuPathDB" id="FungiDB:VP01_582g1"/>
<sequence>MQNQIKSIFTLNPNPKLTQEDLTINKTSSTNPSDHQNSVSDILLISLNLSYCFLFFISDLRFSIVSSLYSFHLTLHTAPPSQMITPISIYVIIQMRNLQIVTFLISSTKPSSGVLLSCQAESSNRLISDVKFLPRECLAAARARGCSTSTGMMRGGLIYKWIRHGSVTRSGAELVASDVALPVASLLAINHATPLNVLHASAGRRRVQKDPPGCLPRGLCCLNLLPTGSFPAQRTIGLLIRLFCHARLNFGNLYEYRRSPPLGSPHPYSLSLFASSVNHILFLFLSSPKRPSCASYQISIFFISFSQALLSPPSCTPTDSRLFFG</sequence>
<name>A0A0L6UIU4_9BASI</name>
<reference evidence="1 2" key="1">
    <citation type="submission" date="2015-08" db="EMBL/GenBank/DDBJ databases">
        <title>Next Generation Sequencing and Analysis of the Genome of Puccinia sorghi L Schw, the Causal Agent of Maize Common Rust.</title>
        <authorList>
            <person name="Rochi L."/>
            <person name="Burguener G."/>
            <person name="Darino M."/>
            <person name="Turjanski A."/>
            <person name="Kreff E."/>
            <person name="Dieguez M.J."/>
            <person name="Sacco F."/>
        </authorList>
    </citation>
    <scope>NUCLEOTIDE SEQUENCE [LARGE SCALE GENOMIC DNA]</scope>
    <source>
        <strain evidence="1 2">RO10H11247</strain>
    </source>
</reference>
<evidence type="ECO:0000313" key="2">
    <source>
        <dbReference type="Proteomes" id="UP000037035"/>
    </source>
</evidence>
<organism evidence="1 2">
    <name type="scientific">Puccinia sorghi</name>
    <dbReference type="NCBI Taxonomy" id="27349"/>
    <lineage>
        <taxon>Eukaryota</taxon>
        <taxon>Fungi</taxon>
        <taxon>Dikarya</taxon>
        <taxon>Basidiomycota</taxon>
        <taxon>Pucciniomycotina</taxon>
        <taxon>Pucciniomycetes</taxon>
        <taxon>Pucciniales</taxon>
        <taxon>Pucciniaceae</taxon>
        <taxon>Puccinia</taxon>
    </lineage>
</organism>
<dbReference type="EMBL" id="LAVV01011085">
    <property type="protein sequence ID" value="KNZ48207.1"/>
    <property type="molecule type" value="Genomic_DNA"/>
</dbReference>
<gene>
    <name evidence="1" type="ORF">VP01_582g1</name>
</gene>
<dbReference type="AlphaFoldDB" id="A0A0L6UIU4"/>
<evidence type="ECO:0000313" key="1">
    <source>
        <dbReference type="EMBL" id="KNZ48207.1"/>
    </source>
</evidence>
<accession>A0A0L6UIU4</accession>
<protein>
    <submittedName>
        <fullName evidence="1">Uncharacterized protein</fullName>
    </submittedName>
</protein>
<proteinExistence type="predicted"/>
<dbReference type="Proteomes" id="UP000037035">
    <property type="component" value="Unassembled WGS sequence"/>
</dbReference>